<evidence type="ECO:0000313" key="2">
    <source>
        <dbReference type="EMBL" id="DAD25420.1"/>
    </source>
</evidence>
<name>A0A822XYH0_NELNU</name>
<comment type="caution">
    <text evidence="2">The sequence shown here is derived from an EMBL/GenBank/DDBJ whole genome shotgun (WGS) entry which is preliminary data.</text>
</comment>
<reference evidence="2 3" key="1">
    <citation type="journal article" date="2020" name="Mol. Biol. Evol.">
        <title>Distinct Expression and Methylation Patterns for Genes with Different Fates following a Single Whole-Genome Duplication in Flowering Plants.</title>
        <authorList>
            <person name="Shi T."/>
            <person name="Rahmani R.S."/>
            <person name="Gugger P.F."/>
            <person name="Wang M."/>
            <person name="Li H."/>
            <person name="Zhang Y."/>
            <person name="Li Z."/>
            <person name="Wang Q."/>
            <person name="Van de Peer Y."/>
            <person name="Marchal K."/>
            <person name="Chen J."/>
        </authorList>
    </citation>
    <scope>NUCLEOTIDE SEQUENCE [LARGE SCALE GENOMIC DNA]</scope>
    <source>
        <tissue evidence="2">Leaf</tissue>
    </source>
</reference>
<evidence type="ECO:0000313" key="3">
    <source>
        <dbReference type="Proteomes" id="UP000607653"/>
    </source>
</evidence>
<gene>
    <name evidence="2" type="ORF">HUJ06_026884</name>
</gene>
<evidence type="ECO:0000256" key="1">
    <source>
        <dbReference type="SAM" id="MobiDB-lite"/>
    </source>
</evidence>
<proteinExistence type="predicted"/>
<organism evidence="2 3">
    <name type="scientific">Nelumbo nucifera</name>
    <name type="common">Sacred lotus</name>
    <dbReference type="NCBI Taxonomy" id="4432"/>
    <lineage>
        <taxon>Eukaryota</taxon>
        <taxon>Viridiplantae</taxon>
        <taxon>Streptophyta</taxon>
        <taxon>Embryophyta</taxon>
        <taxon>Tracheophyta</taxon>
        <taxon>Spermatophyta</taxon>
        <taxon>Magnoliopsida</taxon>
        <taxon>Proteales</taxon>
        <taxon>Nelumbonaceae</taxon>
        <taxon>Nelumbo</taxon>
    </lineage>
</organism>
<feature type="region of interest" description="Disordered" evidence="1">
    <location>
        <begin position="10"/>
        <end position="30"/>
    </location>
</feature>
<accession>A0A822XYH0</accession>
<feature type="compositionally biased region" description="Basic and acidic residues" evidence="1">
    <location>
        <begin position="11"/>
        <end position="28"/>
    </location>
</feature>
<keyword evidence="3" id="KW-1185">Reference proteome</keyword>
<dbReference type="EMBL" id="DUZY01000001">
    <property type="protein sequence ID" value="DAD25420.1"/>
    <property type="molecule type" value="Genomic_DNA"/>
</dbReference>
<sequence>MLLQRVAAEFKSGDETGEVNEREREREAGGGGGYRRYWLAESDTTPILVFPIATFVLI</sequence>
<dbReference type="AlphaFoldDB" id="A0A822XYH0"/>
<dbReference type="Proteomes" id="UP000607653">
    <property type="component" value="Unassembled WGS sequence"/>
</dbReference>
<protein>
    <submittedName>
        <fullName evidence="2">Uncharacterized protein</fullName>
    </submittedName>
</protein>